<keyword evidence="1" id="KW-0472">Membrane</keyword>
<feature type="transmembrane region" description="Helical" evidence="1">
    <location>
        <begin position="235"/>
        <end position="258"/>
    </location>
</feature>
<keyword evidence="1" id="KW-0812">Transmembrane</keyword>
<organism evidence="2">
    <name type="scientific">Hexamita inflata</name>
    <dbReference type="NCBI Taxonomy" id="28002"/>
    <lineage>
        <taxon>Eukaryota</taxon>
        <taxon>Metamonada</taxon>
        <taxon>Diplomonadida</taxon>
        <taxon>Hexamitidae</taxon>
        <taxon>Hexamitinae</taxon>
        <taxon>Hexamita</taxon>
    </lineage>
</organism>
<dbReference type="EMBL" id="CATOUU010000848">
    <property type="protein sequence ID" value="CAI9954359.1"/>
    <property type="molecule type" value="Genomic_DNA"/>
</dbReference>
<dbReference type="AlphaFoldDB" id="A0AA86Q8C1"/>
<evidence type="ECO:0000313" key="3">
    <source>
        <dbReference type="EMBL" id="CAL6049242.1"/>
    </source>
</evidence>
<sequence>MSDSTNLYFRERRIRQFTVSQPYICLNSLQIYSDDKSEAISEIVLACDNEFSMDHGVDNYPIQKYEAENTDNESPLFSQNINVELQIFPRLLTLIFFLEALSGILMVAFYDTEQKERVIHSADTQDFITDFKVIGKYQPVSNTFNKLTLDEIQYLKFVGQTSPQQTANKSKYYKLAQSIFYFVAIICLNFVKCTKIRQITKFCVISRFYDILKANNRDIPFQKQNRYLKIPKTKIYINFSRLILILCLFGFPVLFALSALKCNMYVQLGLAVLIFIFQCILY</sequence>
<name>A0AA86Q8C1_9EUKA</name>
<evidence type="ECO:0000256" key="1">
    <source>
        <dbReference type="SAM" id="Phobius"/>
    </source>
</evidence>
<keyword evidence="4" id="KW-1185">Reference proteome</keyword>
<dbReference type="Proteomes" id="UP001642409">
    <property type="component" value="Unassembled WGS sequence"/>
</dbReference>
<evidence type="ECO:0000313" key="2">
    <source>
        <dbReference type="EMBL" id="CAI9954359.1"/>
    </source>
</evidence>
<proteinExistence type="predicted"/>
<feature type="transmembrane region" description="Helical" evidence="1">
    <location>
        <begin position="172"/>
        <end position="191"/>
    </location>
</feature>
<keyword evidence="1" id="KW-1133">Transmembrane helix</keyword>
<reference evidence="2" key="1">
    <citation type="submission" date="2023-06" db="EMBL/GenBank/DDBJ databases">
        <authorList>
            <person name="Kurt Z."/>
        </authorList>
    </citation>
    <scope>NUCLEOTIDE SEQUENCE</scope>
</reference>
<feature type="transmembrane region" description="Helical" evidence="1">
    <location>
        <begin position="264"/>
        <end position="281"/>
    </location>
</feature>
<reference evidence="3 4" key="2">
    <citation type="submission" date="2024-07" db="EMBL/GenBank/DDBJ databases">
        <authorList>
            <person name="Akdeniz Z."/>
        </authorList>
    </citation>
    <scope>NUCLEOTIDE SEQUENCE [LARGE SCALE GENOMIC DNA]</scope>
</reference>
<accession>A0AA86Q8C1</accession>
<feature type="transmembrane region" description="Helical" evidence="1">
    <location>
        <begin position="91"/>
        <end position="110"/>
    </location>
</feature>
<dbReference type="EMBL" id="CAXDID020000178">
    <property type="protein sequence ID" value="CAL6049242.1"/>
    <property type="molecule type" value="Genomic_DNA"/>
</dbReference>
<comment type="caution">
    <text evidence="2">The sequence shown here is derived from an EMBL/GenBank/DDBJ whole genome shotgun (WGS) entry which is preliminary data.</text>
</comment>
<gene>
    <name evidence="2" type="ORF">HINF_LOCUS42004</name>
    <name evidence="3" type="ORF">HINF_LOCUS43096</name>
</gene>
<protein>
    <submittedName>
        <fullName evidence="3">Hypothetical_protein</fullName>
    </submittedName>
</protein>
<evidence type="ECO:0000313" key="4">
    <source>
        <dbReference type="Proteomes" id="UP001642409"/>
    </source>
</evidence>